<feature type="transmembrane region" description="Helical" evidence="1">
    <location>
        <begin position="191"/>
        <end position="216"/>
    </location>
</feature>
<feature type="transmembrane region" description="Helical" evidence="1">
    <location>
        <begin position="117"/>
        <end position="140"/>
    </location>
</feature>
<keyword evidence="1" id="KW-1133">Transmembrane helix</keyword>
<accession>A0A6G1FTS3</accession>
<evidence type="ECO:0000313" key="2">
    <source>
        <dbReference type="EMBL" id="KAF1809140.1"/>
    </source>
</evidence>
<dbReference type="AlphaFoldDB" id="A0A6G1FTS3"/>
<gene>
    <name evidence="2 4" type="ORF">P152DRAFT_461785</name>
</gene>
<dbReference type="OrthoDB" id="4167046at2759"/>
<reference evidence="2 4" key="1">
    <citation type="submission" date="2020-01" db="EMBL/GenBank/DDBJ databases">
        <authorList>
            <consortium name="DOE Joint Genome Institute"/>
            <person name="Haridas S."/>
            <person name="Albert R."/>
            <person name="Binder M."/>
            <person name="Bloem J."/>
            <person name="Labutti K."/>
            <person name="Salamov A."/>
            <person name="Andreopoulos B."/>
            <person name="Baker S.E."/>
            <person name="Barry K."/>
            <person name="Bills G."/>
            <person name="Bluhm B.H."/>
            <person name="Cannon C."/>
            <person name="Castanera R."/>
            <person name="Culley D.E."/>
            <person name="Daum C."/>
            <person name="Ezra D."/>
            <person name="Gonzalez J.B."/>
            <person name="Henrissat B."/>
            <person name="Kuo A."/>
            <person name="Liang C."/>
            <person name="Lipzen A."/>
            <person name="Lutzoni F."/>
            <person name="Magnuson J."/>
            <person name="Mondo S."/>
            <person name="Nolan M."/>
            <person name="Ohm R."/>
            <person name="Pangilinan J."/>
            <person name="Park H.-J."/>
            <person name="Ramirez L."/>
            <person name="Alfaro M."/>
            <person name="Sun H."/>
            <person name="Tritt A."/>
            <person name="Yoshinaga Y."/>
            <person name="Zwiers L.-H."/>
            <person name="Turgeon B.G."/>
            <person name="Goodwin S.B."/>
            <person name="Spatafora J.W."/>
            <person name="Crous P.W."/>
            <person name="Grigoriev I.V."/>
        </authorList>
    </citation>
    <scope>NUCLEOTIDE SEQUENCE</scope>
    <source>
        <strain evidence="2 4">CBS 781.70</strain>
    </source>
</reference>
<evidence type="ECO:0000313" key="4">
    <source>
        <dbReference type="RefSeq" id="XP_033530771.1"/>
    </source>
</evidence>
<evidence type="ECO:0000256" key="1">
    <source>
        <dbReference type="SAM" id="Phobius"/>
    </source>
</evidence>
<dbReference type="Proteomes" id="UP000504638">
    <property type="component" value="Unplaced"/>
</dbReference>
<reference evidence="4" key="3">
    <citation type="submission" date="2025-04" db="UniProtKB">
        <authorList>
            <consortium name="RefSeq"/>
        </authorList>
    </citation>
    <scope>IDENTIFICATION</scope>
    <source>
        <strain evidence="4">CBS 781.70</strain>
    </source>
</reference>
<keyword evidence="1" id="KW-0472">Membrane</keyword>
<dbReference type="RefSeq" id="XP_033530771.1">
    <property type="nucleotide sequence ID" value="XM_033680201.1"/>
</dbReference>
<keyword evidence="3" id="KW-1185">Reference proteome</keyword>
<protein>
    <submittedName>
        <fullName evidence="2 4">Uncharacterized protein</fullName>
    </submittedName>
</protein>
<dbReference type="GeneID" id="54420771"/>
<feature type="transmembrane region" description="Helical" evidence="1">
    <location>
        <begin position="78"/>
        <end position="97"/>
    </location>
</feature>
<feature type="transmembrane region" description="Helical" evidence="1">
    <location>
        <begin position="147"/>
        <end position="171"/>
    </location>
</feature>
<feature type="transmembrane region" description="Helical" evidence="1">
    <location>
        <begin position="20"/>
        <end position="44"/>
    </location>
</feature>
<keyword evidence="1" id="KW-0812">Transmembrane</keyword>
<sequence>MDRLFPPNQLWSGGLRNGMVVLLVISTLVCIYTVLTIASLGYAVTHPFISSSKLSSKEYEEGSSGIAWGNSNYNGSDAYVRFYVILASCLLCIQPLSCPINHTILKRMHKLTIYGHFEIMIRLLFVPVELFHLPISFYLYRSDRHHPVAALVMSILLLGTWTTVAVFRAFLDFMFHEIPLTSTWLSLSYTSVAFASFTTLAYIVYLGYAAAAVHAWRREKKERERMRRLSWRIGNGGDGNEIELERKG</sequence>
<name>A0A6G1FTS3_9PEZI</name>
<reference evidence="4" key="2">
    <citation type="submission" date="2020-04" db="EMBL/GenBank/DDBJ databases">
        <authorList>
            <consortium name="NCBI Genome Project"/>
        </authorList>
    </citation>
    <scope>NUCLEOTIDE SEQUENCE</scope>
    <source>
        <strain evidence="4">CBS 781.70</strain>
    </source>
</reference>
<proteinExistence type="predicted"/>
<dbReference type="EMBL" id="ML975175">
    <property type="protein sequence ID" value="KAF1809140.1"/>
    <property type="molecule type" value="Genomic_DNA"/>
</dbReference>
<organism evidence="2">
    <name type="scientific">Eremomyces bilateralis CBS 781.70</name>
    <dbReference type="NCBI Taxonomy" id="1392243"/>
    <lineage>
        <taxon>Eukaryota</taxon>
        <taxon>Fungi</taxon>
        <taxon>Dikarya</taxon>
        <taxon>Ascomycota</taxon>
        <taxon>Pezizomycotina</taxon>
        <taxon>Dothideomycetes</taxon>
        <taxon>Dothideomycetes incertae sedis</taxon>
        <taxon>Eremomycetales</taxon>
        <taxon>Eremomycetaceae</taxon>
        <taxon>Eremomyces</taxon>
    </lineage>
</organism>
<evidence type="ECO:0000313" key="3">
    <source>
        <dbReference type="Proteomes" id="UP000504638"/>
    </source>
</evidence>